<evidence type="ECO:0000259" key="3">
    <source>
        <dbReference type="SMART" id="SM00382"/>
    </source>
</evidence>
<proteinExistence type="predicted"/>
<dbReference type="InterPro" id="IPR003593">
    <property type="entry name" value="AAA+_ATPase"/>
</dbReference>
<dbReference type="PANTHER" id="PTHR23077:SF171">
    <property type="entry name" value="NUCLEAR VALOSIN-CONTAINING PROTEIN-LIKE"/>
    <property type="match status" value="1"/>
</dbReference>
<reference evidence="4" key="1">
    <citation type="submission" date="2015-07" db="EMBL/GenBank/DDBJ databases">
        <title>Adaptation to a free-living lifestyle via gene acquisitions in the diplomonad Trepomonas sp. PC1.</title>
        <authorList>
            <person name="Xu F."/>
            <person name="Jerlstrom-Hultqvist J."/>
            <person name="Kolisko M."/>
            <person name="Simpson A.G.B."/>
            <person name="Roger A.J."/>
            <person name="Svard S.G."/>
            <person name="Andersson J.O."/>
        </authorList>
    </citation>
    <scope>NUCLEOTIDE SEQUENCE</scope>
    <source>
        <strain evidence="4">PC1</strain>
    </source>
</reference>
<name>A0A146K761_9EUKA</name>
<dbReference type="InterPro" id="IPR025662">
    <property type="entry name" value="Sigma_54_int_dom_ATP-bd_1"/>
</dbReference>
<dbReference type="GO" id="GO:0016887">
    <property type="term" value="F:ATP hydrolysis activity"/>
    <property type="evidence" value="ECO:0007669"/>
    <property type="project" value="InterPro"/>
</dbReference>
<keyword evidence="1" id="KW-0547">Nucleotide-binding</keyword>
<protein>
    <submittedName>
        <fullName evidence="4">AAA family ATPase, CDC48 subfamily</fullName>
    </submittedName>
</protein>
<dbReference type="InterPro" id="IPR027417">
    <property type="entry name" value="P-loop_NTPase"/>
</dbReference>
<dbReference type="InterPro" id="IPR003959">
    <property type="entry name" value="ATPase_AAA_core"/>
</dbReference>
<dbReference type="PANTHER" id="PTHR23077">
    <property type="entry name" value="AAA-FAMILY ATPASE"/>
    <property type="match status" value="1"/>
</dbReference>
<dbReference type="AlphaFoldDB" id="A0A146K761"/>
<evidence type="ECO:0000256" key="1">
    <source>
        <dbReference type="ARBA" id="ARBA00022741"/>
    </source>
</evidence>
<keyword evidence="2" id="KW-0067">ATP-binding</keyword>
<evidence type="ECO:0000256" key="2">
    <source>
        <dbReference type="ARBA" id="ARBA00022840"/>
    </source>
</evidence>
<dbReference type="InterPro" id="IPR050168">
    <property type="entry name" value="AAA_ATPase_domain"/>
</dbReference>
<feature type="non-terminal residue" evidence="4">
    <location>
        <position position="1"/>
    </location>
</feature>
<dbReference type="PROSITE" id="PS00675">
    <property type="entry name" value="SIGMA54_INTERACT_1"/>
    <property type="match status" value="1"/>
</dbReference>
<organism evidence="4">
    <name type="scientific">Trepomonas sp. PC1</name>
    <dbReference type="NCBI Taxonomy" id="1076344"/>
    <lineage>
        <taxon>Eukaryota</taxon>
        <taxon>Metamonada</taxon>
        <taxon>Diplomonadida</taxon>
        <taxon>Hexamitidae</taxon>
        <taxon>Hexamitinae</taxon>
        <taxon>Trepomonas</taxon>
    </lineage>
</organism>
<dbReference type="EMBL" id="GDID01004941">
    <property type="protein sequence ID" value="JAP91665.1"/>
    <property type="molecule type" value="Transcribed_RNA"/>
</dbReference>
<dbReference type="GO" id="GO:0005524">
    <property type="term" value="F:ATP binding"/>
    <property type="evidence" value="ECO:0007669"/>
    <property type="project" value="UniProtKB-KW"/>
</dbReference>
<sequence>KRQFLSLEEYTQEIEQVYQSTKQHQDFPMYEKIAANTNGIKMEDLQEILESHPLENVLQNIDFSCQKLYQQLEISKHELFSANNLVENKNYQILSLHGQLATIIQNFNFQNNEAAKKLDLYPQHVLIQGESGSGKTVLVQLLKNHFKNLNFIQISSTDIFSKYVGESEQNLRFVFKNAKMLSPCCIVFDNLDLFVQNRDSDQHEVNQRVLAQLLTELDGVGTALEGIICIGTISCPIQTMDSAVTRFGRFGLHIQTKEIDKSEFEQFNEWSGLNLKYERLGADLMGQII</sequence>
<dbReference type="Gene3D" id="3.40.50.300">
    <property type="entry name" value="P-loop containing nucleotide triphosphate hydrolases"/>
    <property type="match status" value="1"/>
</dbReference>
<feature type="domain" description="AAA+ ATPase" evidence="3">
    <location>
        <begin position="121"/>
        <end position="260"/>
    </location>
</feature>
<accession>A0A146K761</accession>
<dbReference type="SMART" id="SM00382">
    <property type="entry name" value="AAA"/>
    <property type="match status" value="1"/>
</dbReference>
<feature type="non-terminal residue" evidence="4">
    <location>
        <position position="289"/>
    </location>
</feature>
<evidence type="ECO:0000313" key="4">
    <source>
        <dbReference type="EMBL" id="JAP91665.1"/>
    </source>
</evidence>
<gene>
    <name evidence="4" type="ORF">TPC1_16650</name>
</gene>
<dbReference type="SUPFAM" id="SSF52540">
    <property type="entry name" value="P-loop containing nucleoside triphosphate hydrolases"/>
    <property type="match status" value="1"/>
</dbReference>
<dbReference type="Pfam" id="PF00004">
    <property type="entry name" value="AAA"/>
    <property type="match status" value="1"/>
</dbReference>